<name>A0AAU8UXQ9_9FLAO</name>
<evidence type="ECO:0000313" key="2">
    <source>
        <dbReference type="EMBL" id="AQX02815.1"/>
    </source>
</evidence>
<gene>
    <name evidence="2" type="ORF">BBD32_15780</name>
</gene>
<sequence>MDIFFFSSIVYLLLFVMYKIKGVFLMKKCQSGILMEMTINDNYSVIINNTKQYKIKLLKPYSIIKMIQSITPGLPRTDVFTLACVFLG</sequence>
<evidence type="ECO:0000256" key="1">
    <source>
        <dbReference type="SAM" id="Phobius"/>
    </source>
</evidence>
<feature type="transmembrane region" description="Helical" evidence="1">
    <location>
        <begin position="6"/>
        <end position="26"/>
    </location>
</feature>
<dbReference type="EMBL" id="CP016374">
    <property type="protein sequence ID" value="AQX02815.1"/>
    <property type="molecule type" value="Genomic_DNA"/>
</dbReference>
<accession>A0AAU8UXQ9</accession>
<keyword evidence="1" id="KW-1133">Transmembrane helix</keyword>
<reference evidence="2 3" key="1">
    <citation type="submission" date="2016-07" db="EMBL/GenBank/DDBJ databases">
        <title>Revisiting the taxonomy of the Elizabethkingia Genus using Whole-Genome Sequencing, Optical Mapping, and MALDI-TOF, along with proposal of three novel Elizabethkingia species: Elizabethkingia bruuniana sp. nov., Elizabethkingia ursingii sp. nov., and Elizabethkingia occulta sp. nov.</title>
        <authorList>
            <person name="Nicholson A.C."/>
        </authorList>
    </citation>
    <scope>NUCLEOTIDE SEQUENCE [LARGE SCALE GENOMIC DNA]</scope>
    <source>
        <strain evidence="2 3">F3201</strain>
    </source>
</reference>
<protein>
    <submittedName>
        <fullName evidence="2">Uncharacterized protein</fullName>
    </submittedName>
</protein>
<evidence type="ECO:0000313" key="3">
    <source>
        <dbReference type="Proteomes" id="UP000190848"/>
    </source>
</evidence>
<keyword evidence="1" id="KW-0812">Transmembrane</keyword>
<dbReference type="AlphaFoldDB" id="A0AAU8UXQ9"/>
<proteinExistence type="predicted"/>
<organism evidence="2 3">
    <name type="scientific">Elizabethkingia anophelis</name>
    <dbReference type="NCBI Taxonomy" id="1117645"/>
    <lineage>
        <taxon>Bacteria</taxon>
        <taxon>Pseudomonadati</taxon>
        <taxon>Bacteroidota</taxon>
        <taxon>Flavobacteriia</taxon>
        <taxon>Flavobacteriales</taxon>
        <taxon>Weeksellaceae</taxon>
        <taxon>Elizabethkingia</taxon>
    </lineage>
</organism>
<dbReference type="Proteomes" id="UP000190848">
    <property type="component" value="Chromosome"/>
</dbReference>
<keyword evidence="1" id="KW-0472">Membrane</keyword>